<evidence type="ECO:0000256" key="5">
    <source>
        <dbReference type="ARBA" id="ARBA00022777"/>
    </source>
</evidence>
<keyword evidence="10" id="KW-1185">Reference proteome</keyword>
<dbReference type="InterPro" id="IPR052162">
    <property type="entry name" value="Sensor_kinase/Photoreceptor"/>
</dbReference>
<dbReference type="InterPro" id="IPR035965">
    <property type="entry name" value="PAS-like_dom_sf"/>
</dbReference>
<feature type="domain" description="PAC" evidence="8">
    <location>
        <begin position="474"/>
        <end position="526"/>
    </location>
</feature>
<dbReference type="CDD" id="cd00075">
    <property type="entry name" value="HATPase"/>
    <property type="match status" value="1"/>
</dbReference>
<dbReference type="Gene3D" id="1.10.287.130">
    <property type="match status" value="1"/>
</dbReference>
<dbReference type="EC" id="2.7.13.3" evidence="2"/>
<dbReference type="Proteomes" id="UP000199437">
    <property type="component" value="Unassembled WGS sequence"/>
</dbReference>
<evidence type="ECO:0000259" key="8">
    <source>
        <dbReference type="PROSITE" id="PS50113"/>
    </source>
</evidence>
<dbReference type="InterPro" id="IPR036097">
    <property type="entry name" value="HisK_dim/P_sf"/>
</dbReference>
<keyword evidence="4" id="KW-0808">Transferase</keyword>
<dbReference type="OrthoDB" id="9766459at2"/>
<dbReference type="Pfam" id="PF00512">
    <property type="entry name" value="HisKA"/>
    <property type="match status" value="1"/>
</dbReference>
<dbReference type="EMBL" id="FOIR01000001">
    <property type="protein sequence ID" value="SEV88364.1"/>
    <property type="molecule type" value="Genomic_DNA"/>
</dbReference>
<dbReference type="InterPro" id="IPR003594">
    <property type="entry name" value="HATPase_dom"/>
</dbReference>
<name>A0A1I0MJZ4_9BACT</name>
<dbReference type="STRING" id="1267423.SAMN05216290_0447"/>
<feature type="domain" description="PAC" evidence="8">
    <location>
        <begin position="728"/>
        <end position="780"/>
    </location>
</feature>
<evidence type="ECO:0000313" key="10">
    <source>
        <dbReference type="Proteomes" id="UP000199437"/>
    </source>
</evidence>
<dbReference type="CDD" id="cd00082">
    <property type="entry name" value="HisKA"/>
    <property type="match status" value="1"/>
</dbReference>
<evidence type="ECO:0000259" key="6">
    <source>
        <dbReference type="PROSITE" id="PS50109"/>
    </source>
</evidence>
<dbReference type="PROSITE" id="PS50109">
    <property type="entry name" value="HIS_KIN"/>
    <property type="match status" value="1"/>
</dbReference>
<keyword evidence="3" id="KW-0597">Phosphoprotein</keyword>
<dbReference type="InterPro" id="IPR005467">
    <property type="entry name" value="His_kinase_dom"/>
</dbReference>
<dbReference type="InterPro" id="IPR036890">
    <property type="entry name" value="HATPase_C_sf"/>
</dbReference>
<dbReference type="PROSITE" id="PS50113">
    <property type="entry name" value="PAC"/>
    <property type="match status" value="5"/>
</dbReference>
<gene>
    <name evidence="9" type="ORF">SAMN05216290_0447</name>
</gene>
<sequence>MDNVFRDTLDNLSDAKIITTDLSSVLSNLTEVIWSIDLTNEPYRYTYHNNPTENLGTHSKITVFPETVEEWQANIHPEDRDRVLEELVNALSNKVGSYAYRMAYGNGEYAYFRDKVSVLYENNKPIRLDGITIDIDTVRRNRLNLELSQQRLKSIVDALPDPVFISVKESGKVIFSNEVLFKVYEMSPSDFLGKKVIHFLQNFQSRKSYLDTLNLQGHIQNHEMVLKNKKGETFWVSASTMPLEFNNQDCYITILQDITLRKKLENEIKETNERYHLAVEGTNDVVWEYDFRLKSSYLSPQFWEGMEIEPEQNPLDDKLIAAYLHSEDRSDFLSLYSHKVANGEQDLTLEARLVAKNERIIWALIKARIIYNEEGAPARVVGSMSNITSLKLAQAKLRESEAKYKIISEHSSDCICLQAIDGTFVFVSPSSKEILGYTPEELVSLRLREIIDPEYLQKVSDTMLKVLNREQKSATVVYKAIHKNGNAVWLETMGGSIFDDDDNVLYLQTSTRNVTERILSEEMLRESEERYKLITENSHDIVSLMDLEGNYVFITPSVKDALGYDPAEMVGMNYRDFLHEDDIKRVDEEIAGSISENSREVNSVFRYRHKSGEWRWISASGGLITDDEGKPIYLRANKIDVTEKRKTEEKLRQQEERYKLVSENSGDVIALHRMDGTIDFASPSCKRLLGFDEKELVGTDPIELIKEEHREYVNTVIATTAVEKGRDVKMTFEIRHKDQGFIWVETSLSVILDSKGEAHMMQTSTRDISERIKALEKERQLNKLKSSFISMASHEFRTPLTTIQSSNELISMYLDKSDSPVDNKLGKHVSRIRTELERLNSLLKDVFTLGRLDVGKARLKKDITSLSTIAKQVVLESSIPYKGRNVEIKVEGTERQVLLDSQLISHVLSNLISNALKYSPDKKDPVLTIVFQEQGVQLKVRDFGIGIPKRDQKELFESFSRASNVGDIEGTGLGLVIVKQFVEMHGGEISFTSEENKGTEFTVSLPLLD</sequence>
<reference evidence="10" key="1">
    <citation type="submission" date="2016-10" db="EMBL/GenBank/DDBJ databases">
        <authorList>
            <person name="Varghese N."/>
            <person name="Submissions S."/>
        </authorList>
    </citation>
    <scope>NUCLEOTIDE SEQUENCE [LARGE SCALE GENOMIC DNA]</scope>
    <source>
        <strain evidence="10">CGMCC 1.12402</strain>
    </source>
</reference>
<feature type="domain" description="Histidine kinase" evidence="6">
    <location>
        <begin position="791"/>
        <end position="1009"/>
    </location>
</feature>
<dbReference type="PANTHER" id="PTHR43304">
    <property type="entry name" value="PHYTOCHROME-LIKE PROTEIN CPH1"/>
    <property type="match status" value="1"/>
</dbReference>
<dbReference type="SMART" id="SM00086">
    <property type="entry name" value="PAC"/>
    <property type="match status" value="6"/>
</dbReference>
<keyword evidence="5" id="KW-0418">Kinase</keyword>
<protein>
    <recommendedName>
        <fullName evidence="2">histidine kinase</fullName>
        <ecNumber evidence="2">2.7.13.3</ecNumber>
    </recommendedName>
</protein>
<feature type="domain" description="PAS" evidence="7">
    <location>
        <begin position="400"/>
        <end position="470"/>
    </location>
</feature>
<dbReference type="InterPro" id="IPR000014">
    <property type="entry name" value="PAS"/>
</dbReference>
<evidence type="ECO:0000259" key="7">
    <source>
        <dbReference type="PROSITE" id="PS50112"/>
    </source>
</evidence>
<organism evidence="9 10">
    <name type="scientific">Roseivirga pacifica</name>
    <dbReference type="NCBI Taxonomy" id="1267423"/>
    <lineage>
        <taxon>Bacteria</taxon>
        <taxon>Pseudomonadati</taxon>
        <taxon>Bacteroidota</taxon>
        <taxon>Cytophagia</taxon>
        <taxon>Cytophagales</taxon>
        <taxon>Roseivirgaceae</taxon>
        <taxon>Roseivirga</taxon>
    </lineage>
</organism>
<evidence type="ECO:0000313" key="9">
    <source>
        <dbReference type="EMBL" id="SEV88364.1"/>
    </source>
</evidence>
<feature type="domain" description="PAS" evidence="7">
    <location>
        <begin position="527"/>
        <end position="597"/>
    </location>
</feature>
<feature type="domain" description="PAC" evidence="8">
    <location>
        <begin position="601"/>
        <end position="653"/>
    </location>
</feature>
<dbReference type="NCBIfam" id="TIGR00229">
    <property type="entry name" value="sensory_box"/>
    <property type="match status" value="4"/>
</dbReference>
<dbReference type="InterPro" id="IPR013655">
    <property type="entry name" value="PAS_fold_3"/>
</dbReference>
<dbReference type="InterPro" id="IPR000700">
    <property type="entry name" value="PAS-assoc_C"/>
</dbReference>
<dbReference type="InterPro" id="IPR003661">
    <property type="entry name" value="HisK_dim/P_dom"/>
</dbReference>
<comment type="catalytic activity">
    <reaction evidence="1">
        <text>ATP + protein L-histidine = ADP + protein N-phospho-L-histidine.</text>
        <dbReference type="EC" id="2.7.13.3"/>
    </reaction>
</comment>
<dbReference type="GeneID" id="99985208"/>
<dbReference type="SMART" id="SM00387">
    <property type="entry name" value="HATPase_c"/>
    <property type="match status" value="1"/>
</dbReference>
<feature type="domain" description="PAS" evidence="7">
    <location>
        <begin position="654"/>
        <end position="725"/>
    </location>
</feature>
<dbReference type="Gene3D" id="3.30.450.20">
    <property type="entry name" value="PAS domain"/>
    <property type="match status" value="6"/>
</dbReference>
<dbReference type="RefSeq" id="WP_090256760.1">
    <property type="nucleotide sequence ID" value="NZ_FOIR01000001.1"/>
</dbReference>
<dbReference type="InterPro" id="IPR004358">
    <property type="entry name" value="Sig_transdc_His_kin-like_C"/>
</dbReference>
<dbReference type="SUPFAM" id="SSF55785">
    <property type="entry name" value="PYP-like sensor domain (PAS domain)"/>
    <property type="match status" value="6"/>
</dbReference>
<dbReference type="PANTHER" id="PTHR43304:SF1">
    <property type="entry name" value="PAC DOMAIN-CONTAINING PROTEIN"/>
    <property type="match status" value="1"/>
</dbReference>
<dbReference type="AlphaFoldDB" id="A0A1I0MJZ4"/>
<evidence type="ECO:0000256" key="2">
    <source>
        <dbReference type="ARBA" id="ARBA00012438"/>
    </source>
</evidence>
<feature type="domain" description="PAC" evidence="8">
    <location>
        <begin position="347"/>
        <end position="399"/>
    </location>
</feature>
<dbReference type="SMART" id="SM00388">
    <property type="entry name" value="HisKA"/>
    <property type="match status" value="1"/>
</dbReference>
<dbReference type="SUPFAM" id="SSF47384">
    <property type="entry name" value="Homodimeric domain of signal transducing histidine kinase"/>
    <property type="match status" value="1"/>
</dbReference>
<evidence type="ECO:0000256" key="4">
    <source>
        <dbReference type="ARBA" id="ARBA00022679"/>
    </source>
</evidence>
<feature type="domain" description="PAS" evidence="7">
    <location>
        <begin position="148"/>
        <end position="222"/>
    </location>
</feature>
<dbReference type="PRINTS" id="PR00344">
    <property type="entry name" value="BCTRLSENSOR"/>
</dbReference>
<dbReference type="SMART" id="SM00091">
    <property type="entry name" value="PAS"/>
    <property type="match status" value="5"/>
</dbReference>
<proteinExistence type="predicted"/>
<dbReference type="SUPFAM" id="SSF55874">
    <property type="entry name" value="ATPase domain of HSP90 chaperone/DNA topoisomerase II/histidine kinase"/>
    <property type="match status" value="1"/>
</dbReference>
<feature type="domain" description="PAC" evidence="8">
    <location>
        <begin position="220"/>
        <end position="270"/>
    </location>
</feature>
<dbReference type="FunFam" id="3.30.565.10:FF:000006">
    <property type="entry name" value="Sensor histidine kinase WalK"/>
    <property type="match status" value="1"/>
</dbReference>
<dbReference type="Pfam" id="PF08447">
    <property type="entry name" value="PAS_3"/>
    <property type="match status" value="5"/>
</dbReference>
<evidence type="ECO:0000256" key="3">
    <source>
        <dbReference type="ARBA" id="ARBA00022553"/>
    </source>
</evidence>
<dbReference type="CDD" id="cd00130">
    <property type="entry name" value="PAS"/>
    <property type="match status" value="5"/>
</dbReference>
<dbReference type="InterPro" id="IPR001610">
    <property type="entry name" value="PAC"/>
</dbReference>
<dbReference type="Pfam" id="PF02518">
    <property type="entry name" value="HATPase_c"/>
    <property type="match status" value="1"/>
</dbReference>
<dbReference type="GO" id="GO:0000155">
    <property type="term" value="F:phosphorelay sensor kinase activity"/>
    <property type="evidence" value="ECO:0007669"/>
    <property type="project" value="InterPro"/>
</dbReference>
<dbReference type="PROSITE" id="PS50112">
    <property type="entry name" value="PAS"/>
    <property type="match status" value="4"/>
</dbReference>
<dbReference type="Gene3D" id="3.30.565.10">
    <property type="entry name" value="Histidine kinase-like ATPase, C-terminal domain"/>
    <property type="match status" value="1"/>
</dbReference>
<dbReference type="Pfam" id="PF13426">
    <property type="entry name" value="PAS_9"/>
    <property type="match status" value="1"/>
</dbReference>
<accession>A0A1I0MJZ4</accession>
<evidence type="ECO:0000256" key="1">
    <source>
        <dbReference type="ARBA" id="ARBA00000085"/>
    </source>
</evidence>